<feature type="transmembrane region" description="Helical" evidence="6">
    <location>
        <begin position="88"/>
        <end position="109"/>
    </location>
</feature>
<dbReference type="Proteomes" id="UP000191285">
    <property type="component" value="Unassembled WGS sequence"/>
</dbReference>
<comment type="subcellular location">
    <subcellularLocation>
        <location evidence="1">Membrane</location>
        <topology evidence="1">Multi-pass membrane protein</topology>
    </subcellularLocation>
</comment>
<comment type="caution">
    <text evidence="8">The sequence shown here is derived from an EMBL/GenBank/DDBJ whole genome shotgun (WGS) entry which is preliminary data.</text>
</comment>
<evidence type="ECO:0000256" key="2">
    <source>
        <dbReference type="ARBA" id="ARBA00022692"/>
    </source>
</evidence>
<evidence type="ECO:0000259" key="7">
    <source>
        <dbReference type="Pfam" id="PF20684"/>
    </source>
</evidence>
<sequence length="367" mass="40470">MKIEGYGATVLAVSWAEGAIAIFLLLARVYTTWKITRQIRLDLYLTLLTFIFAIAGVILVTVSVAYGIGTHRDDLSENDRIVAIKWGWINQALSILATSFGKLAIVAFLQQIHGPEHRGRVIGLWALAASNLVVNVITIAIIMTQCSPPGKLWNDQLQGSCSGRQRNEDIAYFQGSWSAFCDLALALYPIVFLWSVKLRMRVKIGLCVLMGLGVIACVCSIVKTTLGLPALKYTEDVTYYIARLIIWNETEKWVVLIVGCIPPIRPLFISIFRKIATSTRSKTTSGRTNETSRNTELRAYSHGSKNHPHARHISPSLSTAQGSEENILAMEDGAIMKTTDISLTYESGSLHRGVSEPGGYVTPTERV</sequence>
<evidence type="ECO:0000313" key="9">
    <source>
        <dbReference type="Proteomes" id="UP000191285"/>
    </source>
</evidence>
<feature type="transmembrane region" description="Helical" evidence="6">
    <location>
        <begin position="206"/>
        <end position="226"/>
    </location>
</feature>
<dbReference type="InterPro" id="IPR049326">
    <property type="entry name" value="Rhodopsin_dom_fungi"/>
</dbReference>
<name>A0A1V6T6B4_9EURO</name>
<dbReference type="EMBL" id="MLKD01000011">
    <property type="protein sequence ID" value="OQE21888.1"/>
    <property type="molecule type" value="Genomic_DNA"/>
</dbReference>
<organism evidence="8 9">
    <name type="scientific">Penicillium steckii</name>
    <dbReference type="NCBI Taxonomy" id="303698"/>
    <lineage>
        <taxon>Eukaryota</taxon>
        <taxon>Fungi</taxon>
        <taxon>Dikarya</taxon>
        <taxon>Ascomycota</taxon>
        <taxon>Pezizomycotina</taxon>
        <taxon>Eurotiomycetes</taxon>
        <taxon>Eurotiomycetidae</taxon>
        <taxon>Eurotiales</taxon>
        <taxon>Aspergillaceae</taxon>
        <taxon>Penicillium</taxon>
    </lineage>
</organism>
<feature type="transmembrane region" description="Helical" evidence="6">
    <location>
        <begin position="253"/>
        <end position="272"/>
    </location>
</feature>
<evidence type="ECO:0000313" key="8">
    <source>
        <dbReference type="EMBL" id="OQE21888.1"/>
    </source>
</evidence>
<dbReference type="PANTHER" id="PTHR33048">
    <property type="entry name" value="PTH11-LIKE INTEGRAL MEMBRANE PROTEIN (AFU_ORTHOLOGUE AFUA_5G11245)"/>
    <property type="match status" value="1"/>
</dbReference>
<dbReference type="PANTHER" id="PTHR33048:SF165">
    <property type="entry name" value="INTEGRAL MEMBRANE PROTEIN"/>
    <property type="match status" value="1"/>
</dbReference>
<feature type="transmembrane region" description="Helical" evidence="6">
    <location>
        <begin position="121"/>
        <end position="143"/>
    </location>
</feature>
<dbReference type="OrthoDB" id="3934549at2759"/>
<dbReference type="InterPro" id="IPR052337">
    <property type="entry name" value="SAT4-like"/>
</dbReference>
<evidence type="ECO:0000256" key="4">
    <source>
        <dbReference type="ARBA" id="ARBA00023136"/>
    </source>
</evidence>
<keyword evidence="4 6" id="KW-0472">Membrane</keyword>
<feature type="domain" description="Rhodopsin" evidence="7">
    <location>
        <begin position="27"/>
        <end position="268"/>
    </location>
</feature>
<feature type="transmembrane region" description="Helical" evidence="6">
    <location>
        <begin position="6"/>
        <end position="31"/>
    </location>
</feature>
<dbReference type="AlphaFoldDB" id="A0A1V6T6B4"/>
<dbReference type="GO" id="GO:0016020">
    <property type="term" value="C:membrane"/>
    <property type="evidence" value="ECO:0007669"/>
    <property type="project" value="UniProtKB-SubCell"/>
</dbReference>
<dbReference type="STRING" id="303698.A0A1V6T6B4"/>
<dbReference type="Pfam" id="PF20684">
    <property type="entry name" value="Fung_rhodopsin"/>
    <property type="match status" value="1"/>
</dbReference>
<evidence type="ECO:0000256" key="6">
    <source>
        <dbReference type="SAM" id="Phobius"/>
    </source>
</evidence>
<keyword evidence="9" id="KW-1185">Reference proteome</keyword>
<accession>A0A1V6T6B4</accession>
<protein>
    <recommendedName>
        <fullName evidence="7">Rhodopsin domain-containing protein</fullName>
    </recommendedName>
</protein>
<evidence type="ECO:0000256" key="3">
    <source>
        <dbReference type="ARBA" id="ARBA00022989"/>
    </source>
</evidence>
<gene>
    <name evidence="8" type="ORF">PENSTE_c011G02710</name>
</gene>
<keyword evidence="2 6" id="KW-0812">Transmembrane</keyword>
<proteinExistence type="inferred from homology"/>
<comment type="similarity">
    <text evidence="5">Belongs to the SAT4 family.</text>
</comment>
<evidence type="ECO:0000256" key="1">
    <source>
        <dbReference type="ARBA" id="ARBA00004141"/>
    </source>
</evidence>
<keyword evidence="3 6" id="KW-1133">Transmembrane helix</keyword>
<evidence type="ECO:0000256" key="5">
    <source>
        <dbReference type="ARBA" id="ARBA00038359"/>
    </source>
</evidence>
<reference evidence="9" key="1">
    <citation type="journal article" date="2017" name="Nat. Microbiol.">
        <title>Global analysis of biosynthetic gene clusters reveals vast potential of secondary metabolite production in Penicillium species.</title>
        <authorList>
            <person name="Nielsen J.C."/>
            <person name="Grijseels S."/>
            <person name="Prigent S."/>
            <person name="Ji B."/>
            <person name="Dainat J."/>
            <person name="Nielsen K.F."/>
            <person name="Frisvad J.C."/>
            <person name="Workman M."/>
            <person name="Nielsen J."/>
        </authorList>
    </citation>
    <scope>NUCLEOTIDE SEQUENCE [LARGE SCALE GENOMIC DNA]</scope>
    <source>
        <strain evidence="9">IBT 24891</strain>
    </source>
</reference>
<feature type="transmembrane region" description="Helical" evidence="6">
    <location>
        <begin position="176"/>
        <end position="194"/>
    </location>
</feature>
<feature type="transmembrane region" description="Helical" evidence="6">
    <location>
        <begin position="43"/>
        <end position="68"/>
    </location>
</feature>